<accession>A0ABM0P8M6</accession>
<dbReference type="SUPFAM" id="SSF52058">
    <property type="entry name" value="L domain-like"/>
    <property type="match status" value="1"/>
</dbReference>
<evidence type="ECO:0000256" key="3">
    <source>
        <dbReference type="ARBA" id="ARBA00022821"/>
    </source>
</evidence>
<organism evidence="6 7">
    <name type="scientific">Prunus mume</name>
    <name type="common">Japanese apricot</name>
    <name type="synonym">Armeniaca mume</name>
    <dbReference type="NCBI Taxonomy" id="102107"/>
    <lineage>
        <taxon>Eukaryota</taxon>
        <taxon>Viridiplantae</taxon>
        <taxon>Streptophyta</taxon>
        <taxon>Embryophyta</taxon>
        <taxon>Tracheophyta</taxon>
        <taxon>Spermatophyta</taxon>
        <taxon>Magnoliopsida</taxon>
        <taxon>eudicotyledons</taxon>
        <taxon>Gunneridae</taxon>
        <taxon>Pentapetalae</taxon>
        <taxon>rosids</taxon>
        <taxon>fabids</taxon>
        <taxon>Rosales</taxon>
        <taxon>Rosaceae</taxon>
        <taxon>Amygdaloideae</taxon>
        <taxon>Amygdaleae</taxon>
        <taxon>Prunus</taxon>
    </lineage>
</organism>
<dbReference type="PANTHER" id="PTHR11017">
    <property type="entry name" value="LEUCINE-RICH REPEAT-CONTAINING PROTEIN"/>
    <property type="match status" value="1"/>
</dbReference>
<dbReference type="PROSITE" id="PS50104">
    <property type="entry name" value="TIR"/>
    <property type="match status" value="1"/>
</dbReference>
<reference evidence="7" key="2">
    <citation type="submission" date="2025-08" db="UniProtKB">
        <authorList>
            <consortium name="RefSeq"/>
        </authorList>
    </citation>
    <scope>IDENTIFICATION</scope>
</reference>
<dbReference type="Gene3D" id="1.10.8.430">
    <property type="entry name" value="Helical domain of apoptotic protease-activating factors"/>
    <property type="match status" value="1"/>
</dbReference>
<evidence type="ECO:0000259" key="5">
    <source>
        <dbReference type="PROSITE" id="PS50104"/>
    </source>
</evidence>
<dbReference type="SUPFAM" id="SSF52200">
    <property type="entry name" value="Toll/Interleukin receptor TIR domain"/>
    <property type="match status" value="1"/>
</dbReference>
<dbReference type="Pfam" id="PF23282">
    <property type="entry name" value="WHD_ROQ1"/>
    <property type="match status" value="1"/>
</dbReference>
<proteinExistence type="predicted"/>
<dbReference type="InterPro" id="IPR058192">
    <property type="entry name" value="WHD_ROQ1-like"/>
</dbReference>
<protein>
    <submittedName>
        <fullName evidence="7">TMV resistance protein N-like</fullName>
    </submittedName>
</protein>
<dbReference type="InterPro" id="IPR044974">
    <property type="entry name" value="Disease_R_plants"/>
</dbReference>
<evidence type="ECO:0000256" key="1">
    <source>
        <dbReference type="ARBA" id="ARBA00022614"/>
    </source>
</evidence>
<sequence length="1323" mass="149288">MSSSSTSLPSNAIKLDGTNYPVWLAKAIPILQSRNLMGYVDGTKPCPDYYLTDAQGKITFTVDPAYDLWIREDRMVQSWINASLAPSVLSVVANCTTARNAWLSLEKRYASQSHNPNSATTATAFASVPLPSGRGGSPRSGSTSFRGRRVAPSVGASSTAYDNPGGNGHGNGNVSSSRANSASSSFNSTTTRPSPSSYQVFLSFRGEDTRKTFSDHLYTAFVKAGLRTFRDDDELKRGEHIQPEVLRAIKESKCFVIVFSKEYASSLWCLDELVMILDRKRSSNSSHVVLPVFYDVDPSQVRKQTGSFATAFARHEMRHSLETTKRWRAALTEVADVAGMVLQNEADGHEAKFIQKIVKVIEDRLSRTPLSAAPHLIGIDYRVKNINQWLQDQSTDVGILAIYGMRGTGKTTVAKFVYNSNFRRFEASSFLENIKGSSEQPNGLVQVQKQLLTDILDGRKVKVNSVSEGITKVEDAISSKRILLVLDDVDHMDKLLDLLLGMKDRSSRGSKIIITTSIVGLLRSDRYQIIKVHDIGTFRDSESLELFSRHAFGKDHPIEGYKEISKKVVNHCGGLPLALKTLGSSLSGQSMVVWKSALEKLEAIRKDEIMKKLRVSYDSLQDDHDRDLFLHIACFFIGMENDVMVRILDGCGFQTIVGIQNLLDRCLIRIDRCKKVQMNHMIRDMGRGIVGLESEQSGQRSRLWRHKDSFEVLTENSGTENIEGLILDMRMHPAYSALSRRSNVEVVLETNAFAKMNKLKLLQLSHVQLEGNYQEFPKGLRWLSWHQSQLEMLPIDFPLKSLVVLEMCYSSLRRFWNQRTECLPTMKILNLSHSHYLKETPDFSFVPNLEVLILKDCPSLVDVHESIGKIETLTELNMEDCKNVRKLDISQLRFLETLIISGCSNLNEFLMDMRKMKSLKVFQADPIHQLLHTAEDPEVELGQENIPEMFWTSYIPSNLVDLGLGNCNLSDDDFPAAFRNLSSLQNLNLGGNPIRSLPDCIRGLKKLYTLSFSQCTRLKYLVRLPKVGEHIVISGCTSLEKISYQSISYRPTRFVIGSNWKLALLQGCFKFEPIDAFDDAEMINLLGLTNWASMRIITDTTHDALVNAETEKKQQPIKGLYENGIFSTFLPGDQVPKQFSHYMDGLSVSYTVPLLPNLKIRGLNVFAVYTKSDTPSKYNYTRDSSLRPIMGQVDNKTSRVAWTYGPLYYGVPSDGEDVTWLSHWRFGDQVRGGDEVDFKVFPKEEIRVKKCGIQVVYEQGEKRWKSYTEDPFYPNVIAGEASVYGIKWDRKGTYFITHSTPGPTAEYITNHFAPEFNYLRRIT</sequence>
<dbReference type="Pfam" id="PF14223">
    <property type="entry name" value="Retrotran_gag_2"/>
    <property type="match status" value="1"/>
</dbReference>
<dbReference type="InterPro" id="IPR000157">
    <property type="entry name" value="TIR_dom"/>
</dbReference>
<dbReference type="RefSeq" id="XP_008235924.1">
    <property type="nucleotide sequence ID" value="XM_008237702.1"/>
</dbReference>
<name>A0ABM0P8M6_PRUMU</name>
<dbReference type="Gene3D" id="3.40.50.300">
    <property type="entry name" value="P-loop containing nucleotide triphosphate hydrolases"/>
    <property type="match status" value="1"/>
</dbReference>
<dbReference type="Gene3D" id="3.80.10.10">
    <property type="entry name" value="Ribonuclease Inhibitor"/>
    <property type="match status" value="2"/>
</dbReference>
<dbReference type="InterPro" id="IPR027417">
    <property type="entry name" value="P-loop_NTPase"/>
</dbReference>
<dbReference type="Gene3D" id="3.40.50.10140">
    <property type="entry name" value="Toll/interleukin-1 receptor homology (TIR) domain"/>
    <property type="match status" value="1"/>
</dbReference>
<dbReference type="Proteomes" id="UP000694861">
    <property type="component" value="Linkage group LG6"/>
</dbReference>
<gene>
    <name evidence="7" type="primary">LOC103334728</name>
</gene>
<keyword evidence="3" id="KW-0611">Plant defense</keyword>
<dbReference type="PRINTS" id="PR00364">
    <property type="entry name" value="DISEASERSIST"/>
</dbReference>
<feature type="domain" description="TIR" evidence="5">
    <location>
        <begin position="196"/>
        <end position="365"/>
    </location>
</feature>
<keyword evidence="1" id="KW-0433">Leucine-rich repeat</keyword>
<keyword evidence="2" id="KW-0677">Repeat</keyword>
<dbReference type="InterPro" id="IPR035897">
    <property type="entry name" value="Toll_tir_struct_dom_sf"/>
</dbReference>
<dbReference type="SMART" id="SM00255">
    <property type="entry name" value="TIR"/>
    <property type="match status" value="1"/>
</dbReference>
<dbReference type="Pfam" id="PF01582">
    <property type="entry name" value="TIR"/>
    <property type="match status" value="1"/>
</dbReference>
<evidence type="ECO:0000256" key="2">
    <source>
        <dbReference type="ARBA" id="ARBA00022737"/>
    </source>
</evidence>
<evidence type="ECO:0000313" key="7">
    <source>
        <dbReference type="RefSeq" id="XP_008235924.1"/>
    </source>
</evidence>
<dbReference type="PANTHER" id="PTHR11017:SF563">
    <property type="entry name" value="TMV RESISTANCE PROTEIN N-LIKE"/>
    <property type="match status" value="1"/>
</dbReference>
<dbReference type="PROSITE" id="PS51450">
    <property type="entry name" value="LRR"/>
    <property type="match status" value="1"/>
</dbReference>
<feature type="compositionally biased region" description="Low complexity" evidence="4">
    <location>
        <begin position="172"/>
        <end position="192"/>
    </location>
</feature>
<evidence type="ECO:0000313" key="6">
    <source>
        <dbReference type="Proteomes" id="UP000694861"/>
    </source>
</evidence>
<reference evidence="6" key="1">
    <citation type="journal article" date="2012" name="Nat. Commun.">
        <title>The genome of Prunus mume.</title>
        <authorList>
            <person name="Zhang Q."/>
            <person name="Chen W."/>
            <person name="Sun L."/>
            <person name="Zhao F."/>
            <person name="Huang B."/>
            <person name="Yang W."/>
            <person name="Tao Y."/>
            <person name="Wang J."/>
            <person name="Yuan Z."/>
            <person name="Fan G."/>
            <person name="Xing Z."/>
            <person name="Han C."/>
            <person name="Pan H."/>
            <person name="Zhong X."/>
            <person name="Shi W."/>
            <person name="Liang X."/>
            <person name="Du D."/>
            <person name="Sun F."/>
            <person name="Xu Z."/>
            <person name="Hao R."/>
            <person name="Lv T."/>
            <person name="Lv Y."/>
            <person name="Zheng Z."/>
            <person name="Sun M."/>
            <person name="Luo L."/>
            <person name="Cai M."/>
            <person name="Gao Y."/>
            <person name="Wang J."/>
            <person name="Yin Y."/>
            <person name="Xu X."/>
            <person name="Cheng T."/>
            <person name="Wang J."/>
        </authorList>
    </citation>
    <scope>NUCLEOTIDE SEQUENCE [LARGE SCALE GENOMIC DNA]</scope>
</reference>
<dbReference type="InterPro" id="IPR002182">
    <property type="entry name" value="NB-ARC"/>
</dbReference>
<dbReference type="SUPFAM" id="SSF52540">
    <property type="entry name" value="P-loop containing nucleoside triphosphate hydrolases"/>
    <property type="match status" value="1"/>
</dbReference>
<dbReference type="SUPFAM" id="SSF46785">
    <property type="entry name" value="Winged helix' DNA-binding domain"/>
    <property type="match status" value="1"/>
</dbReference>
<dbReference type="InterPro" id="IPR032675">
    <property type="entry name" value="LRR_dom_sf"/>
</dbReference>
<dbReference type="InterPro" id="IPR001611">
    <property type="entry name" value="Leu-rich_rpt"/>
</dbReference>
<dbReference type="InterPro" id="IPR036390">
    <property type="entry name" value="WH_DNA-bd_sf"/>
</dbReference>
<dbReference type="Pfam" id="PF00931">
    <property type="entry name" value="NB-ARC"/>
    <property type="match status" value="1"/>
</dbReference>
<evidence type="ECO:0000256" key="4">
    <source>
        <dbReference type="SAM" id="MobiDB-lite"/>
    </source>
</evidence>
<dbReference type="InterPro" id="IPR042197">
    <property type="entry name" value="Apaf_helical"/>
</dbReference>
<dbReference type="GeneID" id="103334728"/>
<keyword evidence="6" id="KW-1185">Reference proteome</keyword>
<feature type="region of interest" description="Disordered" evidence="4">
    <location>
        <begin position="127"/>
        <end position="196"/>
    </location>
</feature>